<comment type="caution">
    <text evidence="2">The sequence shown here is derived from an EMBL/GenBank/DDBJ whole genome shotgun (WGS) entry which is preliminary data.</text>
</comment>
<dbReference type="SMART" id="SM00881">
    <property type="entry name" value="CoA_binding"/>
    <property type="match status" value="1"/>
</dbReference>
<protein>
    <recommendedName>
        <fullName evidence="1">CoA-binding domain-containing protein</fullName>
    </recommendedName>
</protein>
<dbReference type="PANTHER" id="PTHR33303:SF2">
    <property type="entry name" value="COA-BINDING DOMAIN-CONTAINING PROTEIN"/>
    <property type="match status" value="1"/>
</dbReference>
<feature type="domain" description="CoA-binding" evidence="1">
    <location>
        <begin position="8"/>
        <end position="101"/>
    </location>
</feature>
<organism evidence="2 3">
    <name type="scientific">Kutzneria viridogrisea</name>
    <dbReference type="NCBI Taxonomy" id="47990"/>
    <lineage>
        <taxon>Bacteria</taxon>
        <taxon>Bacillati</taxon>
        <taxon>Actinomycetota</taxon>
        <taxon>Actinomycetes</taxon>
        <taxon>Pseudonocardiales</taxon>
        <taxon>Pseudonocardiaceae</taxon>
        <taxon>Kutzneria</taxon>
    </lineage>
</organism>
<dbReference type="EMBL" id="JACJID010000005">
    <property type="protein sequence ID" value="MBA8929590.1"/>
    <property type="molecule type" value="Genomic_DNA"/>
</dbReference>
<evidence type="ECO:0000259" key="1">
    <source>
        <dbReference type="SMART" id="SM00881"/>
    </source>
</evidence>
<keyword evidence="3" id="KW-1185">Reference proteome</keyword>
<dbReference type="Gene3D" id="3.40.50.720">
    <property type="entry name" value="NAD(P)-binding Rossmann-like Domain"/>
    <property type="match status" value="1"/>
</dbReference>
<gene>
    <name evidence="2" type="ORF">BC739_006808</name>
</gene>
<reference evidence="2 3" key="1">
    <citation type="submission" date="2020-08" db="EMBL/GenBank/DDBJ databases">
        <title>Genomic Encyclopedia of Archaeal and Bacterial Type Strains, Phase II (KMG-II): from individual species to whole genera.</title>
        <authorList>
            <person name="Goeker M."/>
        </authorList>
    </citation>
    <scope>NUCLEOTIDE SEQUENCE [LARGE SCALE GENOMIC DNA]</scope>
    <source>
        <strain evidence="2 3">DSM 43850</strain>
    </source>
</reference>
<dbReference type="InterPro" id="IPR003781">
    <property type="entry name" value="CoA-bd"/>
</dbReference>
<evidence type="ECO:0000313" key="3">
    <source>
        <dbReference type="Proteomes" id="UP000517916"/>
    </source>
</evidence>
<dbReference type="SUPFAM" id="SSF51735">
    <property type="entry name" value="NAD(P)-binding Rossmann-fold domains"/>
    <property type="match status" value="1"/>
</dbReference>
<accession>A0ABR6BRN9</accession>
<dbReference type="InterPro" id="IPR036291">
    <property type="entry name" value="NAD(P)-bd_dom_sf"/>
</dbReference>
<evidence type="ECO:0000313" key="2">
    <source>
        <dbReference type="EMBL" id="MBA8929590.1"/>
    </source>
</evidence>
<dbReference type="PANTHER" id="PTHR33303">
    <property type="entry name" value="CYTOPLASMIC PROTEIN-RELATED"/>
    <property type="match status" value="1"/>
</dbReference>
<proteinExistence type="predicted"/>
<dbReference type="RefSeq" id="WP_025361771.1">
    <property type="nucleotide sequence ID" value="NZ_BAAABQ010000017.1"/>
</dbReference>
<sequence>MPDVITELLRSARTIAVVGLSTQPWKAAHSVPAAMQAAGFRIIPVHPSAEQILGEKAYRSLLDVPDKIDIVDVFRPEQEAPEIAEQAVRVGAGAVWLQLGLRSERAREIAEAGGLAYVEDHCIAVERASRRITLT</sequence>
<dbReference type="Pfam" id="PF13380">
    <property type="entry name" value="CoA_binding_2"/>
    <property type="match status" value="1"/>
</dbReference>
<dbReference type="Proteomes" id="UP000517916">
    <property type="component" value="Unassembled WGS sequence"/>
</dbReference>
<name>A0ABR6BRN9_9PSEU</name>